<feature type="transmembrane region" description="Helical" evidence="1">
    <location>
        <begin position="156"/>
        <end position="179"/>
    </location>
</feature>
<organism evidence="2 3">
    <name type="scientific">Kordiimonas sediminis</name>
    <dbReference type="NCBI Taxonomy" id="1735581"/>
    <lineage>
        <taxon>Bacteria</taxon>
        <taxon>Pseudomonadati</taxon>
        <taxon>Pseudomonadota</taxon>
        <taxon>Alphaproteobacteria</taxon>
        <taxon>Kordiimonadales</taxon>
        <taxon>Kordiimonadaceae</taxon>
        <taxon>Kordiimonas</taxon>
    </lineage>
</organism>
<evidence type="ECO:0008006" key="4">
    <source>
        <dbReference type="Google" id="ProtNLM"/>
    </source>
</evidence>
<dbReference type="EMBL" id="BNCI01000001">
    <property type="protein sequence ID" value="GHF16151.1"/>
    <property type="molecule type" value="Genomic_DNA"/>
</dbReference>
<evidence type="ECO:0000313" key="3">
    <source>
        <dbReference type="Proteomes" id="UP000630923"/>
    </source>
</evidence>
<feature type="transmembrane region" description="Helical" evidence="1">
    <location>
        <begin position="203"/>
        <end position="228"/>
    </location>
</feature>
<name>A0A919AML7_9PROT</name>
<keyword evidence="1" id="KW-1133">Transmembrane helix</keyword>
<keyword evidence="3" id="KW-1185">Reference proteome</keyword>
<gene>
    <name evidence="2" type="ORF">GCM10017044_08030</name>
</gene>
<protein>
    <recommendedName>
        <fullName evidence="4">Cobalamin biosynthesis protein CobD</fullName>
    </recommendedName>
</protein>
<dbReference type="AlphaFoldDB" id="A0A919AML7"/>
<dbReference type="Proteomes" id="UP000630923">
    <property type="component" value="Unassembled WGS sequence"/>
</dbReference>
<feature type="transmembrane region" description="Helical" evidence="1">
    <location>
        <begin position="303"/>
        <end position="327"/>
    </location>
</feature>
<sequence>MSATELTVVSAFLLTLAILLDLVFGGKNLLGRVPDVSRLFAAPVHRFIPKLDRDTRSQENRFFRGFAFTALFLFLSFIAGTVINIGMAALFTSNDILVYVGVITVLALLVRQRSVWDHAREVIQSLGSLIASGKPHDADTMHTNCRLLTQTLIQTFTRTVTTGLLFILGGFALILPYLFLNEMMRFAAGGMVRPRSPFYSCAFWAHEILTLPATLMTLLVFAVALMVVPGGKPFTLFRTRLVLKNSMPSAVIPLGLYGFGRNLVFKYTDGSADTLAGNFKEIHTQWLGPKTGKARQGPRDLKSLLLVLWVSVSVYIAFIGLLVMLLVSQTQ</sequence>
<feature type="transmembrane region" description="Helical" evidence="1">
    <location>
        <begin position="89"/>
        <end position="110"/>
    </location>
</feature>
<keyword evidence="1" id="KW-0472">Membrane</keyword>
<reference evidence="2" key="1">
    <citation type="journal article" date="2014" name="Int. J. Syst. Evol. Microbiol.">
        <title>Complete genome sequence of Corynebacterium casei LMG S-19264T (=DSM 44701T), isolated from a smear-ripened cheese.</title>
        <authorList>
            <consortium name="US DOE Joint Genome Institute (JGI-PGF)"/>
            <person name="Walter F."/>
            <person name="Albersmeier A."/>
            <person name="Kalinowski J."/>
            <person name="Ruckert C."/>
        </authorList>
    </citation>
    <scope>NUCLEOTIDE SEQUENCE</scope>
    <source>
        <strain evidence="2">KCTC 42590</strain>
    </source>
</reference>
<dbReference type="RefSeq" id="WP_191250257.1">
    <property type="nucleotide sequence ID" value="NZ_BNCI01000001.1"/>
</dbReference>
<accession>A0A919AML7</accession>
<keyword evidence="1" id="KW-0812">Transmembrane</keyword>
<feature type="transmembrane region" description="Helical" evidence="1">
    <location>
        <begin position="6"/>
        <end position="24"/>
    </location>
</feature>
<comment type="caution">
    <text evidence="2">The sequence shown here is derived from an EMBL/GenBank/DDBJ whole genome shotgun (WGS) entry which is preliminary data.</text>
</comment>
<reference evidence="2" key="2">
    <citation type="submission" date="2020-09" db="EMBL/GenBank/DDBJ databases">
        <authorList>
            <person name="Sun Q."/>
            <person name="Kim S."/>
        </authorList>
    </citation>
    <scope>NUCLEOTIDE SEQUENCE</scope>
    <source>
        <strain evidence="2">KCTC 42590</strain>
    </source>
</reference>
<proteinExistence type="predicted"/>
<evidence type="ECO:0000256" key="1">
    <source>
        <dbReference type="SAM" id="Phobius"/>
    </source>
</evidence>
<feature type="transmembrane region" description="Helical" evidence="1">
    <location>
        <begin position="62"/>
        <end position="83"/>
    </location>
</feature>
<evidence type="ECO:0000313" key="2">
    <source>
        <dbReference type="EMBL" id="GHF16151.1"/>
    </source>
</evidence>